<proteinExistence type="predicted"/>
<dbReference type="OrthoDB" id="2221824at2"/>
<dbReference type="EMBL" id="FMXM01000002">
    <property type="protein sequence ID" value="SDA45286.1"/>
    <property type="molecule type" value="Genomic_DNA"/>
</dbReference>
<feature type="transmembrane region" description="Helical" evidence="1">
    <location>
        <begin position="69"/>
        <end position="87"/>
    </location>
</feature>
<dbReference type="RefSeq" id="WP_091575535.1">
    <property type="nucleotide sequence ID" value="NZ_FMXM01000002.1"/>
</dbReference>
<evidence type="ECO:0008006" key="4">
    <source>
        <dbReference type="Google" id="ProtNLM"/>
    </source>
</evidence>
<dbReference type="AlphaFoldDB" id="A0A1G5VIP1"/>
<dbReference type="Proteomes" id="UP000198588">
    <property type="component" value="Unassembled WGS sequence"/>
</dbReference>
<gene>
    <name evidence="2" type="ORF">SAMN02927914_00669</name>
</gene>
<evidence type="ECO:0000313" key="2">
    <source>
        <dbReference type="EMBL" id="SDA45286.1"/>
    </source>
</evidence>
<organism evidence="2 3">
    <name type="scientific">Mesorhizobium qingshengii</name>
    <dbReference type="NCBI Taxonomy" id="1165689"/>
    <lineage>
        <taxon>Bacteria</taxon>
        <taxon>Pseudomonadati</taxon>
        <taxon>Pseudomonadota</taxon>
        <taxon>Alphaproteobacteria</taxon>
        <taxon>Hyphomicrobiales</taxon>
        <taxon>Phyllobacteriaceae</taxon>
        <taxon>Mesorhizobium</taxon>
    </lineage>
</organism>
<keyword evidence="1" id="KW-0812">Transmembrane</keyword>
<keyword evidence="1" id="KW-0472">Membrane</keyword>
<feature type="transmembrane region" description="Helical" evidence="1">
    <location>
        <begin position="45"/>
        <end position="62"/>
    </location>
</feature>
<dbReference type="Pfam" id="PF13787">
    <property type="entry name" value="HXXEE"/>
    <property type="match status" value="1"/>
</dbReference>
<sequence>MFITLAWLFAAAVTVHNLEEAVFLPAWSERAGRWHRPVGANEFRFAVFVLVVLAGAAALLATVQGRESFGAYVLSGYALAMLLNVAFPHLLVTMVTRRYMPGTATALALNLPVTAALLHQAFREGYISATGFALTAPAIVLAIVLLIPVLFYVGRKLLPDTAGAPGKASD</sequence>
<protein>
    <recommendedName>
        <fullName evidence="4">HXXEE domain-containing protein</fullName>
    </recommendedName>
</protein>
<evidence type="ECO:0000313" key="3">
    <source>
        <dbReference type="Proteomes" id="UP000198588"/>
    </source>
</evidence>
<accession>A0A1G5VIP1</accession>
<keyword evidence="1" id="KW-1133">Transmembrane helix</keyword>
<dbReference type="InterPro" id="IPR025671">
    <property type="entry name" value="HXXEE"/>
</dbReference>
<name>A0A1G5VIP1_9HYPH</name>
<evidence type="ECO:0000256" key="1">
    <source>
        <dbReference type="SAM" id="Phobius"/>
    </source>
</evidence>
<reference evidence="2 3" key="1">
    <citation type="submission" date="2016-10" db="EMBL/GenBank/DDBJ databases">
        <authorList>
            <person name="de Groot N.N."/>
        </authorList>
    </citation>
    <scope>NUCLEOTIDE SEQUENCE [LARGE SCALE GENOMIC DNA]</scope>
    <source>
        <strain evidence="2 3">CGMCC 1.12097</strain>
    </source>
</reference>
<feature type="transmembrane region" description="Helical" evidence="1">
    <location>
        <begin position="130"/>
        <end position="153"/>
    </location>
</feature>
<feature type="transmembrane region" description="Helical" evidence="1">
    <location>
        <begin position="99"/>
        <end position="118"/>
    </location>
</feature>